<dbReference type="PANTHER" id="PTHR12153">
    <property type="entry name" value="SELENOPROTEIN O"/>
    <property type="match status" value="1"/>
</dbReference>
<evidence type="ECO:0000313" key="11">
    <source>
        <dbReference type="Proteomes" id="UP001142489"/>
    </source>
</evidence>
<comment type="similarity">
    <text evidence="2">Belongs to the SELO family.</text>
</comment>
<dbReference type="EMBL" id="JAPFRF010000006">
    <property type="protein sequence ID" value="KAJ7329643.1"/>
    <property type="molecule type" value="Genomic_DNA"/>
</dbReference>
<dbReference type="InterPro" id="IPR003846">
    <property type="entry name" value="SelO"/>
</dbReference>
<accession>A0A9Q1B2E1</accession>
<protein>
    <recommendedName>
        <fullName evidence="9">Selenoprotein O</fullName>
    </recommendedName>
</protein>
<organism evidence="10 11">
    <name type="scientific">Phrynocephalus forsythii</name>
    <dbReference type="NCBI Taxonomy" id="171643"/>
    <lineage>
        <taxon>Eukaryota</taxon>
        <taxon>Metazoa</taxon>
        <taxon>Chordata</taxon>
        <taxon>Craniata</taxon>
        <taxon>Vertebrata</taxon>
        <taxon>Euteleostomi</taxon>
        <taxon>Lepidosauria</taxon>
        <taxon>Squamata</taxon>
        <taxon>Bifurcata</taxon>
        <taxon>Unidentata</taxon>
        <taxon>Episquamata</taxon>
        <taxon>Toxicofera</taxon>
        <taxon>Iguania</taxon>
        <taxon>Acrodonta</taxon>
        <taxon>Agamidae</taxon>
        <taxon>Agaminae</taxon>
        <taxon>Phrynocephalus</taxon>
    </lineage>
</organism>
<dbReference type="OrthoDB" id="10254721at2759"/>
<evidence type="ECO:0000313" key="10">
    <source>
        <dbReference type="EMBL" id="KAJ7329643.1"/>
    </source>
</evidence>
<evidence type="ECO:0000256" key="3">
    <source>
        <dbReference type="ARBA" id="ARBA00022679"/>
    </source>
</evidence>
<dbReference type="GO" id="GO:0046872">
    <property type="term" value="F:metal ion binding"/>
    <property type="evidence" value="ECO:0007669"/>
    <property type="project" value="UniProtKB-KW"/>
</dbReference>
<evidence type="ECO:0000256" key="6">
    <source>
        <dbReference type="ARBA" id="ARBA00022741"/>
    </source>
</evidence>
<evidence type="ECO:0000256" key="4">
    <source>
        <dbReference type="ARBA" id="ARBA00022695"/>
    </source>
</evidence>
<dbReference type="PANTHER" id="PTHR12153:SF15">
    <property type="entry name" value="PROTEIN ADENYLYLTRANSFERASE SELO, MITOCHONDRIAL"/>
    <property type="match status" value="1"/>
</dbReference>
<keyword evidence="6" id="KW-0547">Nucleotide-binding</keyword>
<comment type="cofactor">
    <cofactor evidence="1">
        <name>Mg(2+)</name>
        <dbReference type="ChEBI" id="CHEBI:18420"/>
    </cofactor>
</comment>
<gene>
    <name evidence="10" type="ORF">JRQ81_015817</name>
</gene>
<evidence type="ECO:0000256" key="1">
    <source>
        <dbReference type="ARBA" id="ARBA00001946"/>
    </source>
</evidence>
<dbReference type="GO" id="GO:0005524">
    <property type="term" value="F:ATP binding"/>
    <property type="evidence" value="ECO:0007669"/>
    <property type="project" value="UniProtKB-KW"/>
</dbReference>
<keyword evidence="11" id="KW-1185">Reference proteome</keyword>
<proteinExistence type="inferred from homology"/>
<name>A0A9Q1B2E1_9SAUR</name>
<sequence>MAAVARANGCCRSRHFLPASTRSACAAAWRCLTGMEAAAEGSPPPPPPPWWLGPLRFDNRALRALPVDPSGENVPRPVPGACFSRAGPTPVANPRLVAASSSALALLGLREPRAPEEEAEAALYFSGNRLPPGAEPAAHCYCGHQFGSFAGQLGDGAALYLGEVLNPRGERWEVQLKGAGLTPFSRFGSFEIFKPADEYTGRKGPSVNRNDIRIQMLDYVISTFYPEILEAHADDNVQRNAAFFREVTRRTARMVAEWQCIGFCHGVLNTDNMSIVGLTIDYGPFGFMDRYDPEHICNGSDNTGRYAYNKQPEICKWNLGKLAEALVPELPLDISIPILEEDYDTEYKRHYLQKMRKKLGFIQLQLDEDDKLISDFLETMHVTAADFTNTFRLLSSFPVDADPLKLEDFLDKISNQCASLEELKVAYKPQMDPRQLSMMLMLAQSNPQLFALIGTKSNINKELERIEQFSKLQQITASELLSKNKGHWKKWLQSYRARLEKEVENMSSTEAWSAEHVKVMNTNNPKYILRNYIAQNAIEAAENGDFVEVRKVLKLLEKPYEDTECYNEEDEEEEVVAAASACSPPARRRVPYSSKPPLWASELCVT</sequence>
<keyword evidence="7" id="KW-0067">ATP-binding</keyword>
<evidence type="ECO:0000256" key="9">
    <source>
        <dbReference type="ARBA" id="ARBA00031547"/>
    </source>
</evidence>
<dbReference type="AlphaFoldDB" id="A0A9Q1B2E1"/>
<evidence type="ECO:0000256" key="8">
    <source>
        <dbReference type="ARBA" id="ARBA00022842"/>
    </source>
</evidence>
<keyword evidence="5" id="KW-0479">Metal-binding</keyword>
<dbReference type="Proteomes" id="UP001142489">
    <property type="component" value="Unassembled WGS sequence"/>
</dbReference>
<evidence type="ECO:0000256" key="2">
    <source>
        <dbReference type="ARBA" id="ARBA00009747"/>
    </source>
</evidence>
<reference evidence="10" key="1">
    <citation type="journal article" date="2023" name="DNA Res.">
        <title>Chromosome-level genome assembly of Phrynocephalus forsythii using third-generation DNA sequencing and Hi-C analysis.</title>
        <authorList>
            <person name="Qi Y."/>
            <person name="Zhao W."/>
            <person name="Zhao Y."/>
            <person name="Niu C."/>
            <person name="Cao S."/>
            <person name="Zhang Y."/>
        </authorList>
    </citation>
    <scope>NUCLEOTIDE SEQUENCE</scope>
    <source>
        <tissue evidence="10">Muscle</tissue>
    </source>
</reference>
<evidence type="ECO:0000256" key="5">
    <source>
        <dbReference type="ARBA" id="ARBA00022723"/>
    </source>
</evidence>
<comment type="caution">
    <text evidence="10">The sequence shown here is derived from an EMBL/GenBank/DDBJ whole genome shotgun (WGS) entry which is preliminary data.</text>
</comment>
<keyword evidence="3" id="KW-0808">Transferase</keyword>
<dbReference type="Pfam" id="PF02696">
    <property type="entry name" value="SelO"/>
    <property type="match status" value="2"/>
</dbReference>
<evidence type="ECO:0000256" key="7">
    <source>
        <dbReference type="ARBA" id="ARBA00022840"/>
    </source>
</evidence>
<dbReference type="GO" id="GO:0016779">
    <property type="term" value="F:nucleotidyltransferase activity"/>
    <property type="evidence" value="ECO:0007669"/>
    <property type="project" value="UniProtKB-KW"/>
</dbReference>
<keyword evidence="4" id="KW-0548">Nucleotidyltransferase</keyword>
<keyword evidence="8" id="KW-0460">Magnesium</keyword>